<name>A0A9P6ALX4_9AGAM</name>
<feature type="non-terminal residue" evidence="1">
    <location>
        <position position="1"/>
    </location>
</feature>
<organism evidence="1 2">
    <name type="scientific">Hydnum rufescens UP504</name>
    <dbReference type="NCBI Taxonomy" id="1448309"/>
    <lineage>
        <taxon>Eukaryota</taxon>
        <taxon>Fungi</taxon>
        <taxon>Dikarya</taxon>
        <taxon>Basidiomycota</taxon>
        <taxon>Agaricomycotina</taxon>
        <taxon>Agaricomycetes</taxon>
        <taxon>Cantharellales</taxon>
        <taxon>Hydnaceae</taxon>
        <taxon>Hydnum</taxon>
    </lineage>
</organism>
<keyword evidence="2" id="KW-1185">Reference proteome</keyword>
<gene>
    <name evidence="1" type="ORF">BS47DRAFT_1351943</name>
</gene>
<proteinExistence type="predicted"/>
<evidence type="ECO:0000313" key="2">
    <source>
        <dbReference type="Proteomes" id="UP000886523"/>
    </source>
</evidence>
<evidence type="ECO:0000313" key="1">
    <source>
        <dbReference type="EMBL" id="KAF9507211.1"/>
    </source>
</evidence>
<comment type="caution">
    <text evidence="1">The sequence shown here is derived from an EMBL/GenBank/DDBJ whole genome shotgun (WGS) entry which is preliminary data.</text>
</comment>
<sequence>TVETLSVARSVQSPRPIPLGLLPSCNGYQRLYCPPPARCLYAHVPNHCVRRIRG</sequence>
<dbReference type="AlphaFoldDB" id="A0A9P6ALX4"/>
<protein>
    <recommendedName>
        <fullName evidence="3">C3H1-type domain-containing protein</fullName>
    </recommendedName>
</protein>
<accession>A0A9P6ALX4</accession>
<reference evidence="1" key="1">
    <citation type="journal article" date="2020" name="Nat. Commun.">
        <title>Large-scale genome sequencing of mycorrhizal fungi provides insights into the early evolution of symbiotic traits.</title>
        <authorList>
            <person name="Miyauchi S."/>
            <person name="Kiss E."/>
            <person name="Kuo A."/>
            <person name="Drula E."/>
            <person name="Kohler A."/>
            <person name="Sanchez-Garcia M."/>
            <person name="Morin E."/>
            <person name="Andreopoulos B."/>
            <person name="Barry K.W."/>
            <person name="Bonito G."/>
            <person name="Buee M."/>
            <person name="Carver A."/>
            <person name="Chen C."/>
            <person name="Cichocki N."/>
            <person name="Clum A."/>
            <person name="Culley D."/>
            <person name="Crous P.W."/>
            <person name="Fauchery L."/>
            <person name="Girlanda M."/>
            <person name="Hayes R.D."/>
            <person name="Keri Z."/>
            <person name="LaButti K."/>
            <person name="Lipzen A."/>
            <person name="Lombard V."/>
            <person name="Magnuson J."/>
            <person name="Maillard F."/>
            <person name="Murat C."/>
            <person name="Nolan M."/>
            <person name="Ohm R.A."/>
            <person name="Pangilinan J."/>
            <person name="Pereira M.F."/>
            <person name="Perotto S."/>
            <person name="Peter M."/>
            <person name="Pfister S."/>
            <person name="Riley R."/>
            <person name="Sitrit Y."/>
            <person name="Stielow J.B."/>
            <person name="Szollosi G."/>
            <person name="Zifcakova L."/>
            <person name="Stursova M."/>
            <person name="Spatafora J.W."/>
            <person name="Tedersoo L."/>
            <person name="Vaario L.M."/>
            <person name="Yamada A."/>
            <person name="Yan M."/>
            <person name="Wang P."/>
            <person name="Xu J."/>
            <person name="Bruns T."/>
            <person name="Baldrian P."/>
            <person name="Vilgalys R."/>
            <person name="Dunand C."/>
            <person name="Henrissat B."/>
            <person name="Grigoriev I.V."/>
            <person name="Hibbett D."/>
            <person name="Nagy L.G."/>
            <person name="Martin F.M."/>
        </authorList>
    </citation>
    <scope>NUCLEOTIDE SEQUENCE</scope>
    <source>
        <strain evidence="1">UP504</strain>
    </source>
</reference>
<evidence type="ECO:0008006" key="3">
    <source>
        <dbReference type="Google" id="ProtNLM"/>
    </source>
</evidence>
<dbReference type="EMBL" id="MU129088">
    <property type="protein sequence ID" value="KAF9507211.1"/>
    <property type="molecule type" value="Genomic_DNA"/>
</dbReference>
<dbReference type="Proteomes" id="UP000886523">
    <property type="component" value="Unassembled WGS sequence"/>
</dbReference>